<dbReference type="PANTHER" id="PTHR13037">
    <property type="entry name" value="FORMIN"/>
    <property type="match status" value="1"/>
</dbReference>
<accession>A0ABQ6MRX5</accession>
<evidence type="ECO:0000313" key="2">
    <source>
        <dbReference type="EMBL" id="GMI31910.1"/>
    </source>
</evidence>
<organism evidence="2 3">
    <name type="scientific">Tetraparma gracilis</name>
    <dbReference type="NCBI Taxonomy" id="2962635"/>
    <lineage>
        <taxon>Eukaryota</taxon>
        <taxon>Sar</taxon>
        <taxon>Stramenopiles</taxon>
        <taxon>Ochrophyta</taxon>
        <taxon>Bolidophyceae</taxon>
        <taxon>Parmales</taxon>
        <taxon>Triparmaceae</taxon>
        <taxon>Tetraparma</taxon>
    </lineage>
</organism>
<proteinExistence type="predicted"/>
<name>A0ABQ6MRX5_9STRA</name>
<evidence type="ECO:0000313" key="3">
    <source>
        <dbReference type="Proteomes" id="UP001165060"/>
    </source>
</evidence>
<keyword evidence="1" id="KW-0945">Host-virus interaction</keyword>
<gene>
    <name evidence="2" type="ORF">TeGR_g3617</name>
</gene>
<protein>
    <submittedName>
        <fullName evidence="2">Uncharacterized protein</fullName>
    </submittedName>
</protein>
<reference evidence="2 3" key="1">
    <citation type="journal article" date="2023" name="Commun. Biol.">
        <title>Genome analysis of Parmales, the sister group of diatoms, reveals the evolutionary specialization of diatoms from phago-mixotrophs to photoautotrophs.</title>
        <authorList>
            <person name="Ban H."/>
            <person name="Sato S."/>
            <person name="Yoshikawa S."/>
            <person name="Yamada K."/>
            <person name="Nakamura Y."/>
            <person name="Ichinomiya M."/>
            <person name="Sato N."/>
            <person name="Blanc-Mathieu R."/>
            <person name="Endo H."/>
            <person name="Kuwata A."/>
            <person name="Ogata H."/>
        </authorList>
    </citation>
    <scope>NUCLEOTIDE SEQUENCE [LARGE SCALE GENOMIC DNA]</scope>
</reference>
<comment type="caution">
    <text evidence="2">The sequence shown here is derived from an EMBL/GenBank/DDBJ whole genome shotgun (WGS) entry which is preliminary data.</text>
</comment>
<dbReference type="PANTHER" id="PTHR13037:SF24">
    <property type="entry name" value="POLYCOMB PROTEIN PCL-RELATED"/>
    <property type="match status" value="1"/>
</dbReference>
<sequence>MSLPPSLFPPLDPSLSHQFLSYLHPYTPSSVSFLHQSLPPSPHCTPLITAIISALLSPSPPPPLPTPAPASFLALSLQFLSHAIPKLPASHASPLSSFLLSSLPPAPFPPGLYSHFASLLLPLLPPSPPPAFFPALPPSLRTSIISSLLASSPSTAVPLLAHLPPSGASPYLSLVDLLLPLAPLPPSLRSALSPQLPPLPLPPPLHLLLLHALTAPNPGTLLPLLPPAPIPLPPPLLFHLLLPLAPHHPPLLPTLFASATSTAAFDLLHNLLSPSLPLPVPPILPLFASHLTSGLREDAMLLLESLLTTLDAADAPSAIVSLAPLGVSASDLFSLAVSTVIDHYLVDSHADLDPLLARLLPELDGGEAREIAPYLTPSSDAALLSSFFEHHPLLVPLLTSGDHDWSASPVSPLPKLLALLPSSPTPSTFRAVGALLNCSAPEHISPHVLSLLPSLGIDVGIACLAAYLSGVSQTAPPLHAAALAGVLPAVQAVLASHCGPGQTSPATLDLVAALVPLVGEAEIPSLLGRLGGGVGNLFPGGAVSPEAAVQLGAALTDILYNVDLTSPPTHAAFGGLWSDAADHLYCADVNPASPPPHVDALTLSLLRCYTHLLPPSGEPLSPPLPRFLEHLISSVLLGDRLGERVGKVAMDAVGKVAKRGGEEVRGVLGGRFGGQLAHTVVCCCLGSTTVGTDPGEARDGYVVGNNFRAAMGLLQVLLGAGVYSDAMWREAIRTACGGGLGEGAREMVEEGVRAGGGRVGWNKFWFVVGKVVRNEEDIGSARARVFGQQ</sequence>
<dbReference type="EMBL" id="BRYB01000528">
    <property type="protein sequence ID" value="GMI31910.1"/>
    <property type="molecule type" value="Genomic_DNA"/>
</dbReference>
<dbReference type="Proteomes" id="UP001165060">
    <property type="component" value="Unassembled WGS sequence"/>
</dbReference>
<evidence type="ECO:0000256" key="1">
    <source>
        <dbReference type="ARBA" id="ARBA00022581"/>
    </source>
</evidence>
<keyword evidence="3" id="KW-1185">Reference proteome</keyword>